<feature type="compositionally biased region" description="Polar residues" evidence="1">
    <location>
        <begin position="429"/>
        <end position="439"/>
    </location>
</feature>
<sequence length="643" mass="72236">MENTCDSPGLSSTSANTEVELQSESSDGTQGHGHPLPEHPIQQLQGAFIESIHEALHGETKDWVVDLDAQSRRRELLENAEYERLCGRKWRQRTDERYHPFWKLIAQMSFGLHLLVQGTAKSNAAVVNILQVHVDEMDGFISRTREDFLIIQLDLRTRIQYLSLPLESLDHFDEMLADRSFRFAMIDYNAKIELAIERFTLAIGDSLRDLQKGREAVGALWQYLGQSAKDNAPLSGSLTTIYNSMLANTEGWNSAFCRLRRTGHALQYAITQLGRAVTELQRRVGVASRREAASFVQPHRPISRATSFKGIFERVSVHQKTSSLVEKPLPCDPTLAKRSYSRPHTSVCGSGILTHQKSVPNLRVTPDPGNRGVKDQVPGRAKSVNGALPEGSDTGSVLPKFSKTISRRFPKAKLVTKADVEVAEDMPTRPSTGVSSTLKSFRKSRHGHCQQLKQQEPTREALPPDRSKKPNTSNTMTKREAMREQLLQFFKSDRVLEAWEGVKESEKKIGQPLFKKDGLWSRFQARSPSAHSEDFATDPLDAQMQLEWLDEETKNLNTYSLKPRSGPGPRFHTISEHLGFYQQTSYKEKLQHDNADSSVVFEDDESIITALPAFPLPPVGHRLPEPYESPLNGTTVKKPVAQG</sequence>
<dbReference type="eggNOG" id="ENOG502S1K8">
    <property type="taxonomic scope" value="Eukaryota"/>
</dbReference>
<reference evidence="3" key="1">
    <citation type="journal article" date="2005" name="Nature">
        <title>Sequencing of Aspergillus nidulans and comparative analysis with A. fumigatus and A. oryzae.</title>
        <authorList>
            <person name="Galagan J.E."/>
            <person name="Calvo S.E."/>
            <person name="Cuomo C."/>
            <person name="Ma L.J."/>
            <person name="Wortman J.R."/>
            <person name="Batzoglou S."/>
            <person name="Lee S.I."/>
            <person name="Basturkmen M."/>
            <person name="Spevak C.C."/>
            <person name="Clutterbuck J."/>
            <person name="Kapitonov V."/>
            <person name="Jurka J."/>
            <person name="Scazzocchio C."/>
            <person name="Farman M."/>
            <person name="Butler J."/>
            <person name="Purcell S."/>
            <person name="Harris S."/>
            <person name="Braus G.H."/>
            <person name="Draht O."/>
            <person name="Busch S."/>
            <person name="D'Enfert C."/>
            <person name="Bouchier C."/>
            <person name="Goldman G.H."/>
            <person name="Bell-Pedersen D."/>
            <person name="Griffiths-Jones S."/>
            <person name="Doonan J.H."/>
            <person name="Yu J."/>
            <person name="Vienken K."/>
            <person name="Pain A."/>
            <person name="Freitag M."/>
            <person name="Selker E.U."/>
            <person name="Archer D.B."/>
            <person name="Penalva M.A."/>
            <person name="Oakley B.R."/>
            <person name="Momany M."/>
            <person name="Tanaka T."/>
            <person name="Kumagai T."/>
            <person name="Asai K."/>
            <person name="Machida M."/>
            <person name="Nierman W.C."/>
            <person name="Denning D.W."/>
            <person name="Caddick M."/>
            <person name="Hynes M."/>
            <person name="Paoletti M."/>
            <person name="Fischer R."/>
            <person name="Miller B."/>
            <person name="Dyer P."/>
            <person name="Sachs M.S."/>
            <person name="Osmani S.A."/>
            <person name="Birren B.W."/>
        </authorList>
    </citation>
    <scope>NUCLEOTIDE SEQUENCE [LARGE SCALE GENOMIC DNA]</scope>
    <source>
        <strain evidence="3">FGSC A4 / ATCC 38163 / CBS 112.46 / NRRL 194 / M139</strain>
    </source>
</reference>
<protein>
    <submittedName>
        <fullName evidence="2">Uncharacterized protein</fullName>
    </submittedName>
</protein>
<dbReference type="RefSeq" id="XP_680702.1">
    <property type="nucleotide sequence ID" value="XM_675610.1"/>
</dbReference>
<dbReference type="Proteomes" id="UP000000560">
    <property type="component" value="Chromosome IV"/>
</dbReference>
<dbReference type="KEGG" id="ani:ANIA_07433"/>
<evidence type="ECO:0000313" key="3">
    <source>
        <dbReference type="Proteomes" id="UP000000560"/>
    </source>
</evidence>
<evidence type="ECO:0000256" key="1">
    <source>
        <dbReference type="SAM" id="MobiDB-lite"/>
    </source>
</evidence>
<dbReference type="HOGENOM" id="CLU_015418_0_0_1"/>
<feature type="compositionally biased region" description="Basic and acidic residues" evidence="1">
    <location>
        <begin position="456"/>
        <end position="468"/>
    </location>
</feature>
<dbReference type="AlphaFoldDB" id="Q5AW97"/>
<dbReference type="InParanoid" id="Q5AW97"/>
<feature type="region of interest" description="Disordered" evidence="1">
    <location>
        <begin position="619"/>
        <end position="643"/>
    </location>
</feature>
<gene>
    <name evidence="2" type="ORF">ANIA_07433</name>
</gene>
<dbReference type="EMBL" id="BN001304">
    <property type="protein sequence ID" value="CBF79373.1"/>
    <property type="molecule type" value="Genomic_DNA"/>
</dbReference>
<dbReference type="OrthoDB" id="5389734at2759"/>
<feature type="compositionally biased region" description="Polar residues" evidence="1">
    <location>
        <begin position="1"/>
        <end position="29"/>
    </location>
</feature>
<feature type="region of interest" description="Disordered" evidence="1">
    <location>
        <begin position="360"/>
        <end position="395"/>
    </location>
</feature>
<evidence type="ECO:0000313" key="2">
    <source>
        <dbReference type="EMBL" id="CBF79373.1"/>
    </source>
</evidence>
<feature type="region of interest" description="Disordered" evidence="1">
    <location>
        <begin position="1"/>
        <end position="39"/>
    </location>
</feature>
<dbReference type="VEuPathDB" id="FungiDB:AN7433"/>
<keyword evidence="3" id="KW-1185">Reference proteome</keyword>
<dbReference type="OMA" id="YNDQIEH"/>
<dbReference type="GeneID" id="2869575"/>
<organism evidence="2 3">
    <name type="scientific">Emericella nidulans (strain FGSC A4 / ATCC 38163 / CBS 112.46 / NRRL 194 / M139)</name>
    <name type="common">Aspergillus nidulans</name>
    <dbReference type="NCBI Taxonomy" id="227321"/>
    <lineage>
        <taxon>Eukaryota</taxon>
        <taxon>Fungi</taxon>
        <taxon>Dikarya</taxon>
        <taxon>Ascomycota</taxon>
        <taxon>Pezizomycotina</taxon>
        <taxon>Eurotiomycetes</taxon>
        <taxon>Eurotiomycetidae</taxon>
        <taxon>Eurotiales</taxon>
        <taxon>Aspergillaceae</taxon>
        <taxon>Aspergillus</taxon>
        <taxon>Aspergillus subgen. Nidulantes</taxon>
    </lineage>
</organism>
<reference evidence="3" key="2">
    <citation type="journal article" date="2009" name="Fungal Genet. Biol.">
        <title>The 2008 update of the Aspergillus nidulans genome annotation: a community effort.</title>
        <authorList>
            <person name="Wortman J.R."/>
            <person name="Gilsenan J.M."/>
            <person name="Joardar V."/>
            <person name="Deegan J."/>
            <person name="Clutterbuck J."/>
            <person name="Andersen M.R."/>
            <person name="Archer D."/>
            <person name="Bencina M."/>
            <person name="Braus G."/>
            <person name="Coutinho P."/>
            <person name="von Dohren H."/>
            <person name="Doonan J."/>
            <person name="Driessen A.J."/>
            <person name="Durek P."/>
            <person name="Espeso E."/>
            <person name="Fekete E."/>
            <person name="Flipphi M."/>
            <person name="Estrada C.G."/>
            <person name="Geysens S."/>
            <person name="Goldman G."/>
            <person name="de Groot P.W."/>
            <person name="Hansen K."/>
            <person name="Harris S.D."/>
            <person name="Heinekamp T."/>
            <person name="Helmstaedt K."/>
            <person name="Henrissat B."/>
            <person name="Hofmann G."/>
            <person name="Homan T."/>
            <person name="Horio T."/>
            <person name="Horiuchi H."/>
            <person name="James S."/>
            <person name="Jones M."/>
            <person name="Karaffa L."/>
            <person name="Karanyi Z."/>
            <person name="Kato M."/>
            <person name="Keller N."/>
            <person name="Kelly D.E."/>
            <person name="Kiel J.A."/>
            <person name="Kim J.M."/>
            <person name="van der Klei I.J."/>
            <person name="Klis F.M."/>
            <person name="Kovalchuk A."/>
            <person name="Krasevec N."/>
            <person name="Kubicek C.P."/>
            <person name="Liu B."/>
            <person name="Maccabe A."/>
            <person name="Meyer V."/>
            <person name="Mirabito P."/>
            <person name="Miskei M."/>
            <person name="Mos M."/>
            <person name="Mullins J."/>
            <person name="Nelson D.R."/>
            <person name="Nielsen J."/>
            <person name="Oakley B.R."/>
            <person name="Osmani S.A."/>
            <person name="Pakula T."/>
            <person name="Paszewski A."/>
            <person name="Paulsen I."/>
            <person name="Pilsyk S."/>
            <person name="Pocsi I."/>
            <person name="Punt P.J."/>
            <person name="Ram A.F."/>
            <person name="Ren Q."/>
            <person name="Robellet X."/>
            <person name="Robson G."/>
            <person name="Seiboth B."/>
            <person name="van Solingen P."/>
            <person name="Specht T."/>
            <person name="Sun J."/>
            <person name="Taheri-Talesh N."/>
            <person name="Takeshita N."/>
            <person name="Ussery D."/>
            <person name="vanKuyk P.A."/>
            <person name="Visser H."/>
            <person name="van de Vondervoort P.J."/>
            <person name="de Vries R.P."/>
            <person name="Walton J."/>
            <person name="Xiang X."/>
            <person name="Xiong Y."/>
            <person name="Zeng A.P."/>
            <person name="Brandt B.W."/>
            <person name="Cornell M.J."/>
            <person name="van den Hondel C.A."/>
            <person name="Visser J."/>
            <person name="Oliver S.G."/>
            <person name="Turner G."/>
        </authorList>
    </citation>
    <scope>GENOME REANNOTATION</scope>
    <source>
        <strain evidence="3">FGSC A4 / ATCC 38163 / CBS 112.46 / NRRL 194 / M139</strain>
    </source>
</reference>
<accession>C8VBA7</accession>
<accession>Q5AW97</accession>
<feature type="region of interest" description="Disordered" evidence="1">
    <location>
        <begin position="426"/>
        <end position="478"/>
    </location>
</feature>
<proteinExistence type="predicted"/>
<name>Q5AW97_EMENI</name>